<dbReference type="Proteomes" id="UP001234989">
    <property type="component" value="Chromosome 2"/>
</dbReference>
<dbReference type="PANTHER" id="PTHR45835">
    <property type="entry name" value="YALI0A06105P"/>
    <property type="match status" value="1"/>
</dbReference>
<dbReference type="InterPro" id="IPR056924">
    <property type="entry name" value="SH3_Tf2-1"/>
</dbReference>
<protein>
    <recommendedName>
        <fullName evidence="1">Tf2-1-like SH3-like domain-containing protein</fullName>
    </recommendedName>
</protein>
<evidence type="ECO:0000313" key="3">
    <source>
        <dbReference type="Proteomes" id="UP001234989"/>
    </source>
</evidence>
<feature type="domain" description="Tf2-1-like SH3-like" evidence="1">
    <location>
        <begin position="191"/>
        <end position="221"/>
    </location>
</feature>
<dbReference type="InterPro" id="IPR036397">
    <property type="entry name" value="RNaseH_sf"/>
</dbReference>
<proteinExistence type="predicted"/>
<reference evidence="2" key="1">
    <citation type="submission" date="2023-08" db="EMBL/GenBank/DDBJ databases">
        <title>A de novo genome assembly of Solanum verrucosum Schlechtendal, a Mexican diploid species geographically isolated from the other diploid A-genome species in potato relatives.</title>
        <authorList>
            <person name="Hosaka K."/>
        </authorList>
    </citation>
    <scope>NUCLEOTIDE SEQUENCE</scope>
    <source>
        <tissue evidence="2">Young leaves</tissue>
    </source>
</reference>
<accession>A0AAF0PYH0</accession>
<evidence type="ECO:0000259" key="1">
    <source>
        <dbReference type="Pfam" id="PF24626"/>
    </source>
</evidence>
<dbReference type="Pfam" id="PF24626">
    <property type="entry name" value="SH3_Tf2-1"/>
    <property type="match status" value="1"/>
</dbReference>
<evidence type="ECO:0000313" key="2">
    <source>
        <dbReference type="EMBL" id="WMV13393.1"/>
    </source>
</evidence>
<dbReference type="EMBL" id="CP133613">
    <property type="protein sequence ID" value="WMV13393.1"/>
    <property type="molecule type" value="Genomic_DNA"/>
</dbReference>
<dbReference type="AlphaFoldDB" id="A0AAF0PYH0"/>
<dbReference type="GO" id="GO:0003676">
    <property type="term" value="F:nucleic acid binding"/>
    <property type="evidence" value="ECO:0007669"/>
    <property type="project" value="InterPro"/>
</dbReference>
<dbReference type="InterPro" id="IPR012337">
    <property type="entry name" value="RNaseH-like_sf"/>
</dbReference>
<dbReference type="Gene3D" id="3.30.420.10">
    <property type="entry name" value="Ribonuclease H-like superfamily/Ribonuclease H"/>
    <property type="match status" value="2"/>
</dbReference>
<dbReference type="SUPFAM" id="SSF53098">
    <property type="entry name" value="Ribonuclease H-like"/>
    <property type="match status" value="1"/>
</dbReference>
<gene>
    <name evidence="2" type="ORF">MTR67_006778</name>
</gene>
<dbReference type="PANTHER" id="PTHR45835:SF99">
    <property type="entry name" value="CHROMO DOMAIN-CONTAINING PROTEIN-RELATED"/>
    <property type="match status" value="1"/>
</dbReference>
<organism evidence="2 3">
    <name type="scientific">Solanum verrucosum</name>
    <dbReference type="NCBI Taxonomy" id="315347"/>
    <lineage>
        <taxon>Eukaryota</taxon>
        <taxon>Viridiplantae</taxon>
        <taxon>Streptophyta</taxon>
        <taxon>Embryophyta</taxon>
        <taxon>Tracheophyta</taxon>
        <taxon>Spermatophyta</taxon>
        <taxon>Magnoliopsida</taxon>
        <taxon>eudicotyledons</taxon>
        <taxon>Gunneridae</taxon>
        <taxon>Pentapetalae</taxon>
        <taxon>asterids</taxon>
        <taxon>lamiids</taxon>
        <taxon>Solanales</taxon>
        <taxon>Solanaceae</taxon>
        <taxon>Solanoideae</taxon>
        <taxon>Solaneae</taxon>
        <taxon>Solanum</taxon>
    </lineage>
</organism>
<sequence length="229" mass="26562">MSIPEWKWERIAMDFVVGLSKTIRKFDSIWMVVDRLTKSAHFIHVRVDYNAQQLAKVYVKEIVRLHKVPLSIILDREMDEQSDKTIQVLEDMLRVCVIDFGGHWDKLLPLCDFSYYNSYHSSIEMAPFEALYGRVCRSPIRWFEVVDVKPLGADLLKDAQDKVRSIQAKLLAAQSRQKKYADRKVRNMAFQAGPVSCRLALPPSMSGIHPMFHVSMLKRYHGNGDHIIK</sequence>
<keyword evidence="3" id="KW-1185">Reference proteome</keyword>
<name>A0AAF0PYH0_SOLVR</name>